<feature type="transmembrane region" description="Helical" evidence="12">
    <location>
        <begin position="20"/>
        <end position="40"/>
    </location>
</feature>
<keyword evidence="2" id="KW-1003">Cell membrane</keyword>
<evidence type="ECO:0000259" key="13">
    <source>
        <dbReference type="PROSITE" id="PS50885"/>
    </source>
</evidence>
<sequence>MKKLYYKYINKKLFNKMLLIYSSITIISICLLANIFLSYYTDNEIQNELNIHSEVIFNIEKRFEEQDIISNSVINGINTQKKITDEINMLISSTYEEYLSYKLDNFSVNSNKVDLRYLLDTMLSNRRDVLAVVINDKDKNFVGEIVLSHDKWYKIKNIKDDRNYIRKITKPIKNVDDLYTSGYIDIYFDLKELNSLLLKSNIKGSLGIIDENKDIIFDSGKLLSKEYIKDDKLMEKTINESIESVYRNDYITYIKEDAQTKYKYISIIPKDDIGLNNIRAKIFMISLVCICMIILTTYVVIYNHSKKLKYMMIAMKDIQDGNLDVRFNINNEDDELDTIAIGIDQMCENLQYNINKTYISEVKQKQAEINALQAQIKPHFLYNTLEVIRMCALASKNTQVAQMIYNLACMFRYSTYNNGVFVKLSEEIKYCKMYLDLCCTRYKGVLDYSIEMDNSLDEYMIPKFVLQPIVENSISHGMRKDVSDNFIKIKVNKIEEHLEISIEDNGFGIECEVLEKIEKELEQNLQKPNSIGLMNINSRLKLKFGENYGISINSEKLKGTVVKLKIPISKGDEEYV</sequence>
<dbReference type="Pfam" id="PF00672">
    <property type="entry name" value="HAMP"/>
    <property type="match status" value="1"/>
</dbReference>
<evidence type="ECO:0000256" key="1">
    <source>
        <dbReference type="ARBA" id="ARBA00004651"/>
    </source>
</evidence>
<comment type="subcellular location">
    <subcellularLocation>
        <location evidence="1">Cell membrane</location>
        <topology evidence="1">Multi-pass membrane protein</topology>
    </subcellularLocation>
</comment>
<gene>
    <name evidence="14" type="ORF">CHL78_000610</name>
</gene>
<dbReference type="SUPFAM" id="SSF55874">
    <property type="entry name" value="ATPase domain of HSP90 chaperone/DNA topoisomerase II/histidine kinase"/>
    <property type="match status" value="1"/>
</dbReference>
<keyword evidence="15" id="KW-1185">Reference proteome</keyword>
<evidence type="ECO:0000256" key="4">
    <source>
        <dbReference type="ARBA" id="ARBA00022679"/>
    </source>
</evidence>
<keyword evidence="3" id="KW-0597">Phosphoprotein</keyword>
<feature type="transmembrane region" description="Helical" evidence="12">
    <location>
        <begin position="282"/>
        <end position="302"/>
    </location>
</feature>
<evidence type="ECO:0000256" key="5">
    <source>
        <dbReference type="ARBA" id="ARBA00022692"/>
    </source>
</evidence>
<evidence type="ECO:0000256" key="6">
    <source>
        <dbReference type="ARBA" id="ARBA00022741"/>
    </source>
</evidence>
<evidence type="ECO:0000256" key="10">
    <source>
        <dbReference type="ARBA" id="ARBA00023012"/>
    </source>
</evidence>
<dbReference type="Pfam" id="PF06580">
    <property type="entry name" value="His_kinase"/>
    <property type="match status" value="1"/>
</dbReference>
<dbReference type="PROSITE" id="PS50885">
    <property type="entry name" value="HAMP"/>
    <property type="match status" value="1"/>
</dbReference>
<evidence type="ECO:0000256" key="12">
    <source>
        <dbReference type="SAM" id="Phobius"/>
    </source>
</evidence>
<evidence type="ECO:0000256" key="11">
    <source>
        <dbReference type="ARBA" id="ARBA00023136"/>
    </source>
</evidence>
<dbReference type="PANTHER" id="PTHR34220">
    <property type="entry name" value="SENSOR HISTIDINE KINASE YPDA"/>
    <property type="match status" value="1"/>
</dbReference>
<dbReference type="InterPro" id="IPR003594">
    <property type="entry name" value="HATPase_dom"/>
</dbReference>
<dbReference type="PANTHER" id="PTHR34220:SF11">
    <property type="entry name" value="SENSOR PROTEIN KINASE HPTS"/>
    <property type="match status" value="1"/>
</dbReference>
<dbReference type="Gene3D" id="6.10.340.10">
    <property type="match status" value="1"/>
</dbReference>
<dbReference type="InterPro" id="IPR050640">
    <property type="entry name" value="Bact_2-comp_sensor_kinase"/>
</dbReference>
<keyword evidence="10" id="KW-0902">Two-component regulatory system</keyword>
<evidence type="ECO:0000313" key="15">
    <source>
        <dbReference type="Proteomes" id="UP000215694"/>
    </source>
</evidence>
<reference evidence="14 15" key="1">
    <citation type="journal article" date="2017" name="Genome Announc.">
        <title>Draft Genome Sequence of Romboutsia weinsteinii sp. nov. Strain CCRI-19649(T) Isolated from Surface Water.</title>
        <authorList>
            <person name="Maheux A.F."/>
            <person name="Boudreau D.K."/>
            <person name="Berube E."/>
            <person name="Boissinot M."/>
            <person name="Cantin P."/>
            <person name="Raymond F."/>
            <person name="Corbeil J."/>
            <person name="Omar R.F."/>
            <person name="Bergeron M.G."/>
        </authorList>
    </citation>
    <scope>NUCLEOTIDE SEQUENCE [LARGE SCALE GENOMIC DNA]</scope>
    <source>
        <strain evidence="14 15">CCRI-19649</strain>
    </source>
</reference>
<dbReference type="InterPro" id="IPR036890">
    <property type="entry name" value="HATPase_C_sf"/>
</dbReference>
<dbReference type="GO" id="GO:0005524">
    <property type="term" value="F:ATP binding"/>
    <property type="evidence" value="ECO:0007669"/>
    <property type="project" value="UniProtKB-KW"/>
</dbReference>
<keyword evidence="11 12" id="KW-0472">Membrane</keyword>
<accession>A0A371JAC2</accession>
<keyword evidence="6" id="KW-0547">Nucleotide-binding</keyword>
<dbReference type="Gene3D" id="3.30.565.10">
    <property type="entry name" value="Histidine kinase-like ATPase, C-terminal domain"/>
    <property type="match status" value="1"/>
</dbReference>
<comment type="caution">
    <text evidence="14">The sequence shown here is derived from an EMBL/GenBank/DDBJ whole genome shotgun (WGS) entry which is preliminary data.</text>
</comment>
<evidence type="ECO:0000256" key="7">
    <source>
        <dbReference type="ARBA" id="ARBA00022777"/>
    </source>
</evidence>
<proteinExistence type="predicted"/>
<keyword evidence="8" id="KW-0067">ATP-binding</keyword>
<dbReference type="EMBL" id="NOJY02000001">
    <property type="protein sequence ID" value="RDY29704.1"/>
    <property type="molecule type" value="Genomic_DNA"/>
</dbReference>
<dbReference type="Pfam" id="PF02518">
    <property type="entry name" value="HATPase_c"/>
    <property type="match status" value="1"/>
</dbReference>
<evidence type="ECO:0000256" key="3">
    <source>
        <dbReference type="ARBA" id="ARBA00022553"/>
    </source>
</evidence>
<evidence type="ECO:0000256" key="8">
    <source>
        <dbReference type="ARBA" id="ARBA00022840"/>
    </source>
</evidence>
<keyword evidence="9 12" id="KW-1133">Transmembrane helix</keyword>
<evidence type="ECO:0000313" key="14">
    <source>
        <dbReference type="EMBL" id="RDY29704.1"/>
    </source>
</evidence>
<keyword evidence="5 12" id="KW-0812">Transmembrane</keyword>
<dbReference type="GO" id="GO:0000155">
    <property type="term" value="F:phosphorelay sensor kinase activity"/>
    <property type="evidence" value="ECO:0007669"/>
    <property type="project" value="InterPro"/>
</dbReference>
<feature type="domain" description="HAMP" evidence="13">
    <location>
        <begin position="302"/>
        <end position="355"/>
    </location>
</feature>
<protein>
    <submittedName>
        <fullName evidence="14">HAMP domain-containing protein</fullName>
    </submittedName>
</protein>
<dbReference type="OrthoDB" id="9809348at2"/>
<organism evidence="14 15">
    <name type="scientific">Romboutsia weinsteinii</name>
    <dbReference type="NCBI Taxonomy" id="2020949"/>
    <lineage>
        <taxon>Bacteria</taxon>
        <taxon>Bacillati</taxon>
        <taxon>Bacillota</taxon>
        <taxon>Clostridia</taxon>
        <taxon>Peptostreptococcales</taxon>
        <taxon>Peptostreptococcaceae</taxon>
        <taxon>Romboutsia</taxon>
    </lineage>
</organism>
<dbReference type="GO" id="GO:0005886">
    <property type="term" value="C:plasma membrane"/>
    <property type="evidence" value="ECO:0007669"/>
    <property type="project" value="UniProtKB-SubCell"/>
</dbReference>
<dbReference type="InterPro" id="IPR003660">
    <property type="entry name" value="HAMP_dom"/>
</dbReference>
<dbReference type="RefSeq" id="WP_094368765.1">
    <property type="nucleotide sequence ID" value="NZ_NOJY02000001.1"/>
</dbReference>
<dbReference type="CDD" id="cd06225">
    <property type="entry name" value="HAMP"/>
    <property type="match status" value="1"/>
</dbReference>
<evidence type="ECO:0000256" key="2">
    <source>
        <dbReference type="ARBA" id="ARBA00022475"/>
    </source>
</evidence>
<evidence type="ECO:0000256" key="9">
    <source>
        <dbReference type="ARBA" id="ARBA00022989"/>
    </source>
</evidence>
<keyword evidence="4" id="KW-0808">Transferase</keyword>
<name>A0A371JAC2_9FIRM</name>
<dbReference type="Proteomes" id="UP000215694">
    <property type="component" value="Unassembled WGS sequence"/>
</dbReference>
<dbReference type="SUPFAM" id="SSF158472">
    <property type="entry name" value="HAMP domain-like"/>
    <property type="match status" value="1"/>
</dbReference>
<keyword evidence="7" id="KW-0418">Kinase</keyword>
<dbReference type="InterPro" id="IPR010559">
    <property type="entry name" value="Sig_transdc_His_kin_internal"/>
</dbReference>
<dbReference type="AlphaFoldDB" id="A0A371JAC2"/>